<dbReference type="InterPro" id="IPR054759">
    <property type="entry name" value="RickCE_cat"/>
</dbReference>
<dbReference type="InterPro" id="IPR027417">
    <property type="entry name" value="P-loop_NTPase"/>
</dbReference>
<dbReference type="Pfam" id="PF22179">
    <property type="entry name" value="RickCE_cat"/>
    <property type="match status" value="1"/>
</dbReference>
<name>A0A8X6ILL0_TRICU</name>
<dbReference type="PANTHER" id="PTHR34825:SF1">
    <property type="entry name" value="AAA-ATPASE-LIKE DOMAIN-CONTAINING PROTEIN"/>
    <property type="match status" value="1"/>
</dbReference>
<sequence length="597" mass="68698">MFIKDFIESGEAVMLITSPRRFGKSTNMNMIKTFLEIEVDHKGNKKIINDRANYNLFTNQLKDKQLQISNHKEFIEQYLGQYPVIFVSFAAVQGKNYKEVLNGVKSAISRTFKQHDYIINVLDDIVKNANITRLEKTKAQDFLNGFEKIYYDNAQNTTKEDIIDSLRFLSEILYNHFQKKVYVLVDEYDTPIDTIIRRGPAEDIVTVNDLIDVVLGTVLKDNNYLESGLMTGISVIANNSGSTKLNNVTVHRFLGQHKYVKYYGFTNEEVSMLLDTDSLIEALRTKTYNGLSISEAKPIIKEEVKSFYNGYLAINTDLQIYNPWSIMQCLKQGEIINYWTHTGSIEEIRELFQLSDVRKKFELLVKDEDIGINLSNNKEIEVKHELQPNNTNSGQGILSVCDLDYLTYHESWNKYYSNGIKEILELRIKELFIDIKDKVLILSDTKYQFTQDNVGTKQILQDIVLLNPKVKEVVLLPYNIDNKHWTGLMITKDYGDSFYIKYIDPENNTIPQELSLALQSEANNLCITVNTSQIIVAQQKYNNCGPEVIENFILLLTGSRLTQEEAVPFHSQLVENNLLANTYSDNYSTEVLGYDTL</sequence>
<dbReference type="InterPro" id="IPR018631">
    <property type="entry name" value="AAA-ATPase-like_dom"/>
</dbReference>
<feature type="domain" description="RickCE-like catalytic" evidence="2">
    <location>
        <begin position="474"/>
        <end position="565"/>
    </location>
</feature>
<evidence type="ECO:0000313" key="4">
    <source>
        <dbReference type="Proteomes" id="UP000887116"/>
    </source>
</evidence>
<feature type="domain" description="AAA-ATPase-like" evidence="1">
    <location>
        <begin position="2"/>
        <end position="239"/>
    </location>
</feature>
<dbReference type="Proteomes" id="UP000887116">
    <property type="component" value="Unassembled WGS sequence"/>
</dbReference>
<evidence type="ECO:0000259" key="2">
    <source>
        <dbReference type="Pfam" id="PF22179"/>
    </source>
</evidence>
<reference evidence="3" key="1">
    <citation type="submission" date="2020-07" db="EMBL/GenBank/DDBJ databases">
        <title>Multicomponent nature underlies the extraordinary mechanical properties of spider dragline silk.</title>
        <authorList>
            <person name="Kono N."/>
            <person name="Nakamura H."/>
            <person name="Mori M."/>
            <person name="Yoshida Y."/>
            <person name="Ohtoshi R."/>
            <person name="Malay A.D."/>
            <person name="Moran D.A.P."/>
            <person name="Tomita M."/>
            <person name="Numata K."/>
            <person name="Arakawa K."/>
        </authorList>
    </citation>
    <scope>NUCLEOTIDE SEQUENCE</scope>
</reference>
<comment type="caution">
    <text evidence="3">The sequence shown here is derived from an EMBL/GenBank/DDBJ whole genome shotgun (WGS) entry which is preliminary data.</text>
</comment>
<dbReference type="AlphaFoldDB" id="A0A8X6ILL0"/>
<keyword evidence="4" id="KW-1185">Reference proteome</keyword>
<evidence type="ECO:0000313" key="3">
    <source>
        <dbReference type="EMBL" id="GFQ79410.1"/>
    </source>
</evidence>
<accession>A0A8X6ILL0</accession>
<dbReference type="OrthoDB" id="10057079at2759"/>
<evidence type="ECO:0000259" key="1">
    <source>
        <dbReference type="Pfam" id="PF09820"/>
    </source>
</evidence>
<proteinExistence type="predicted"/>
<dbReference type="Pfam" id="PF09820">
    <property type="entry name" value="AAA-ATPase_like"/>
    <property type="match status" value="1"/>
</dbReference>
<dbReference type="InterPro" id="IPR038765">
    <property type="entry name" value="Papain-like_cys_pep_sf"/>
</dbReference>
<gene>
    <name evidence="3" type="primary">BpHYR1_022895</name>
    <name evidence="3" type="ORF">TNCT_186521</name>
</gene>
<dbReference type="SUPFAM" id="SSF52540">
    <property type="entry name" value="P-loop containing nucleoside triphosphate hydrolases"/>
    <property type="match status" value="1"/>
</dbReference>
<protein>
    <submittedName>
        <fullName evidence="3">ATPase AAA</fullName>
    </submittedName>
</protein>
<dbReference type="PANTHER" id="PTHR34825">
    <property type="entry name" value="CONSERVED PROTEIN, WITH A WEAK D-GALACTARATE DEHYDRATASE/ALTRONATE HYDROLASE DOMAIN"/>
    <property type="match status" value="1"/>
</dbReference>
<dbReference type="EMBL" id="BMAO01022064">
    <property type="protein sequence ID" value="GFQ79410.1"/>
    <property type="molecule type" value="Genomic_DNA"/>
</dbReference>
<dbReference type="SUPFAM" id="SSF54001">
    <property type="entry name" value="Cysteine proteinases"/>
    <property type="match status" value="1"/>
</dbReference>
<organism evidence="3 4">
    <name type="scientific">Trichonephila clavata</name>
    <name type="common">Joro spider</name>
    <name type="synonym">Nephila clavata</name>
    <dbReference type="NCBI Taxonomy" id="2740835"/>
    <lineage>
        <taxon>Eukaryota</taxon>
        <taxon>Metazoa</taxon>
        <taxon>Ecdysozoa</taxon>
        <taxon>Arthropoda</taxon>
        <taxon>Chelicerata</taxon>
        <taxon>Arachnida</taxon>
        <taxon>Araneae</taxon>
        <taxon>Araneomorphae</taxon>
        <taxon>Entelegynae</taxon>
        <taxon>Araneoidea</taxon>
        <taxon>Nephilidae</taxon>
        <taxon>Trichonephila</taxon>
    </lineage>
</organism>